<evidence type="ECO:0000313" key="5">
    <source>
        <dbReference type="Proteomes" id="UP000640489"/>
    </source>
</evidence>
<reference evidence="4" key="1">
    <citation type="submission" date="2020-11" db="EMBL/GenBank/DDBJ databases">
        <title>Nocardioides sp. nov., isolated from Soil of Cynanchum wilfordii Hemsley rhizosphere.</title>
        <authorList>
            <person name="Lee J.-S."/>
            <person name="Suh M.K."/>
            <person name="Kim J.-S."/>
        </authorList>
    </citation>
    <scope>NUCLEOTIDE SEQUENCE</scope>
    <source>
        <strain evidence="4">KCTC 19275</strain>
    </source>
</reference>
<feature type="domain" description="SbsA Ig-like" evidence="3">
    <location>
        <begin position="465"/>
        <end position="579"/>
    </location>
</feature>
<dbReference type="InterPro" id="IPR014755">
    <property type="entry name" value="Cu-Rt/internalin_Ig-like"/>
</dbReference>
<dbReference type="InterPro" id="IPR032812">
    <property type="entry name" value="SbsA_Ig"/>
</dbReference>
<dbReference type="Gene3D" id="2.60.120.260">
    <property type="entry name" value="Galactose-binding domain-like"/>
    <property type="match status" value="2"/>
</dbReference>
<proteinExistence type="predicted"/>
<gene>
    <name evidence="4" type="ORF">ISU07_07625</name>
</gene>
<keyword evidence="1 2" id="KW-0732">Signal</keyword>
<keyword evidence="5" id="KW-1185">Reference proteome</keyword>
<evidence type="ECO:0000313" key="4">
    <source>
        <dbReference type="EMBL" id="MBF4762993.1"/>
    </source>
</evidence>
<comment type="caution">
    <text evidence="4">The sequence shown here is derived from an EMBL/GenBank/DDBJ whole genome shotgun (WGS) entry which is preliminary data.</text>
</comment>
<feature type="signal peptide" evidence="2">
    <location>
        <begin position="1"/>
        <end position="34"/>
    </location>
</feature>
<dbReference type="Pfam" id="PF13205">
    <property type="entry name" value="Big_5"/>
    <property type="match status" value="1"/>
</dbReference>
<dbReference type="AlphaFoldDB" id="A0A930VAP5"/>
<sequence>MTTRISRARVIAPAVAASLAAASLIALSAVPASAATSTFTQDTDISMGGVSYDVSNTASISIPAVGTAGTYPSTINVTSPTLIKDVNVHLFNISHTFPDDLDILLVGPGGEQVILMSDAGDGADAGEDLVNANLTFDSQAGSLLPDSTAIGASGGTFRPTNYEGVDSWQAPAPVANGNTSLSVFNDTLAAGTWSLYIRDDTVVDSGTVAGGWGLSFVTETVPHPSTVAVTGLPQISDVNVHLNGITANEPDDINLLLVGPGGQQSYLWGDSGGFLPISNFNVTFDDEAAGTMPDDDPITNGGTYKPFLQGDIEDFGSPAPPATGVTVLSVFDGQSPNGNWDLYAFNDAMEEPIVISGWSLEFTWADTLNPTGTVTVNGGAATTNTTAVTLGVTANDPAPASGVTQMRFSNDGVTFSPYQAFAPTAAWTLAAGDGVKTVYAQFRDADGNQSAVATDTIALSTVVPDTTSPTVVKTTPAKNAKGVKVTTKVKLKVSEALNASTITTKTVYLKAKGSSKKVKAKLKYNAAGKTIVLTPKSALKHNKKYTFTATPGVKDVSGNPLDGAAGKPGAQKVTFSFTTG</sequence>
<dbReference type="EMBL" id="JADKPN010000003">
    <property type="protein sequence ID" value="MBF4762993.1"/>
    <property type="molecule type" value="Genomic_DNA"/>
</dbReference>
<name>A0A930VAP5_9ACTN</name>
<dbReference type="SUPFAM" id="SSF49785">
    <property type="entry name" value="Galactose-binding domain-like"/>
    <property type="match status" value="1"/>
</dbReference>
<protein>
    <submittedName>
        <fullName evidence="4">Ig-like domain-containing protein</fullName>
    </submittedName>
</protein>
<evidence type="ECO:0000259" key="3">
    <source>
        <dbReference type="Pfam" id="PF13205"/>
    </source>
</evidence>
<dbReference type="InterPro" id="IPR008979">
    <property type="entry name" value="Galactose-bd-like_sf"/>
</dbReference>
<evidence type="ECO:0000256" key="2">
    <source>
        <dbReference type="SAM" id="SignalP"/>
    </source>
</evidence>
<accession>A0A930VAP5</accession>
<dbReference type="Proteomes" id="UP000640489">
    <property type="component" value="Unassembled WGS sequence"/>
</dbReference>
<organism evidence="4 5">
    <name type="scientific">Nocardioides islandensis</name>
    <dbReference type="NCBI Taxonomy" id="433663"/>
    <lineage>
        <taxon>Bacteria</taxon>
        <taxon>Bacillati</taxon>
        <taxon>Actinomycetota</taxon>
        <taxon>Actinomycetes</taxon>
        <taxon>Propionibacteriales</taxon>
        <taxon>Nocardioidaceae</taxon>
        <taxon>Nocardioides</taxon>
    </lineage>
</organism>
<feature type="chain" id="PRO_5037311142" evidence="2">
    <location>
        <begin position="35"/>
        <end position="580"/>
    </location>
</feature>
<dbReference type="Gene3D" id="2.60.40.1220">
    <property type="match status" value="1"/>
</dbReference>
<dbReference type="RefSeq" id="WP_194706189.1">
    <property type="nucleotide sequence ID" value="NZ_JADKPN010000003.1"/>
</dbReference>
<evidence type="ECO:0000256" key="1">
    <source>
        <dbReference type="ARBA" id="ARBA00022729"/>
    </source>
</evidence>